<keyword evidence="2" id="KW-0479">Metal-binding</keyword>
<dbReference type="GO" id="GO:0019213">
    <property type="term" value="F:deacetylase activity"/>
    <property type="evidence" value="ECO:0007669"/>
    <property type="project" value="TreeGrafter"/>
</dbReference>
<organism evidence="6 7">
    <name type="scientific">Granulicella mallensis</name>
    <dbReference type="NCBI Taxonomy" id="940614"/>
    <lineage>
        <taxon>Bacteria</taxon>
        <taxon>Pseudomonadati</taxon>
        <taxon>Acidobacteriota</taxon>
        <taxon>Terriglobia</taxon>
        <taxon>Terriglobales</taxon>
        <taxon>Acidobacteriaceae</taxon>
        <taxon>Granulicella</taxon>
    </lineage>
</organism>
<evidence type="ECO:0000313" key="7">
    <source>
        <dbReference type="Proteomes" id="UP000584867"/>
    </source>
</evidence>
<dbReference type="EMBL" id="JACHIO010000022">
    <property type="protein sequence ID" value="MBB5065986.1"/>
    <property type="molecule type" value="Genomic_DNA"/>
</dbReference>
<dbReference type="GO" id="GO:0046872">
    <property type="term" value="F:metal ion binding"/>
    <property type="evidence" value="ECO:0007669"/>
    <property type="project" value="UniProtKB-KW"/>
</dbReference>
<dbReference type="AlphaFoldDB" id="A0A7W8EBR3"/>
<protein>
    <submittedName>
        <fullName evidence="6">Putative glycoside hydrolase/deacetylase ChbG (UPF0249 family)</fullName>
    </submittedName>
</protein>
<evidence type="ECO:0000313" key="6">
    <source>
        <dbReference type="EMBL" id="MBB5065986.1"/>
    </source>
</evidence>
<evidence type="ECO:0000256" key="3">
    <source>
        <dbReference type="ARBA" id="ARBA00022801"/>
    </source>
</evidence>
<dbReference type="Gene3D" id="3.20.20.370">
    <property type="entry name" value="Glycoside hydrolase/deacetylase"/>
    <property type="match status" value="1"/>
</dbReference>
<dbReference type="PANTHER" id="PTHR31609">
    <property type="entry name" value="YDJC DEACETYLASE FAMILY MEMBER"/>
    <property type="match status" value="1"/>
</dbReference>
<dbReference type="Proteomes" id="UP000584867">
    <property type="component" value="Unassembled WGS sequence"/>
</dbReference>
<accession>A0A7W8EBR3</accession>
<evidence type="ECO:0000256" key="5">
    <source>
        <dbReference type="ARBA" id="ARBA00023277"/>
    </source>
</evidence>
<gene>
    <name evidence="6" type="ORF">HDF15_004356</name>
</gene>
<proteinExistence type="predicted"/>
<dbReference type="GO" id="GO:0016787">
    <property type="term" value="F:hydrolase activity"/>
    <property type="evidence" value="ECO:0007669"/>
    <property type="project" value="UniProtKB-KW"/>
</dbReference>
<dbReference type="PANTHER" id="PTHR31609:SF1">
    <property type="entry name" value="CARBOHYDRATE DEACETYLASE"/>
    <property type="match status" value="1"/>
</dbReference>
<dbReference type="SUPFAM" id="SSF88713">
    <property type="entry name" value="Glycoside hydrolase/deacetylase"/>
    <property type="match status" value="1"/>
</dbReference>
<evidence type="ECO:0000256" key="1">
    <source>
        <dbReference type="ARBA" id="ARBA00001946"/>
    </source>
</evidence>
<keyword evidence="4" id="KW-0460">Magnesium</keyword>
<dbReference type="GO" id="GO:0005975">
    <property type="term" value="P:carbohydrate metabolic process"/>
    <property type="evidence" value="ECO:0007669"/>
    <property type="project" value="InterPro"/>
</dbReference>
<dbReference type="InterPro" id="IPR011330">
    <property type="entry name" value="Glyco_hydro/deAcase_b/a-brl"/>
</dbReference>
<dbReference type="InterPro" id="IPR006879">
    <property type="entry name" value="YdjC-like"/>
</dbReference>
<dbReference type="RefSeq" id="WP_184259151.1">
    <property type="nucleotide sequence ID" value="NZ_JACHIO010000022.1"/>
</dbReference>
<evidence type="ECO:0000256" key="4">
    <source>
        <dbReference type="ARBA" id="ARBA00022842"/>
    </source>
</evidence>
<name>A0A7W8EBR3_9BACT</name>
<evidence type="ECO:0000256" key="2">
    <source>
        <dbReference type="ARBA" id="ARBA00022723"/>
    </source>
</evidence>
<keyword evidence="5" id="KW-0119">Carbohydrate metabolism</keyword>
<dbReference type="CDD" id="cd10808">
    <property type="entry name" value="YdjC"/>
    <property type="match status" value="1"/>
</dbReference>
<comment type="caution">
    <text evidence="6">The sequence shown here is derived from an EMBL/GenBank/DDBJ whole genome shotgun (WGS) entry which is preliminary data.</text>
</comment>
<keyword evidence="3 6" id="KW-0378">Hydrolase</keyword>
<comment type="cofactor">
    <cofactor evidence="1">
        <name>Mg(2+)</name>
        <dbReference type="ChEBI" id="CHEBI:18420"/>
    </cofactor>
</comment>
<sequence length="288" mass="31063">MPTRLIINADDFGLTRGINRSILELHQAGVLTSATLMANGPAFDDAVAIAHANPSLGVGCHVVLTDGIPLSPPPSIPTLLGPDGKSFRPTLSSFLSAALRGKINSDEIAREAQAQIQRIHQAGLPVTHLDTHKHTHMLPSVARPLLNVAEKNGIGAVRNPFEEPWSLALGKGGWIRGLQVRLLHSLRKRFEALPQIRSGSILTTNGTIGISATGRLDASTLRAMLDAMPEGLWELVCHPGYNDRDLDAVTTRLRATREVERTALLESSLHLSGLELIHYGKLKTLDAE</sequence>
<dbReference type="Pfam" id="PF04794">
    <property type="entry name" value="YdjC"/>
    <property type="match status" value="1"/>
</dbReference>
<reference evidence="6 7" key="1">
    <citation type="submission" date="2020-08" db="EMBL/GenBank/DDBJ databases">
        <title>Genomic Encyclopedia of Type Strains, Phase IV (KMG-V): Genome sequencing to study the core and pangenomes of soil and plant-associated prokaryotes.</title>
        <authorList>
            <person name="Whitman W."/>
        </authorList>
    </citation>
    <scope>NUCLEOTIDE SEQUENCE [LARGE SCALE GENOMIC DNA]</scope>
    <source>
        <strain evidence="6 7">X5P3</strain>
    </source>
</reference>